<name>A0A0S2K682_9GAMM</name>
<dbReference type="AlphaFoldDB" id="A0A0S2K682"/>
<dbReference type="InterPro" id="IPR011043">
    <property type="entry name" value="Gal_Oxase/kelch_b-propeller"/>
</dbReference>
<dbReference type="SUPFAM" id="SSF50965">
    <property type="entry name" value="Galactose oxidase, central domain"/>
    <property type="match status" value="1"/>
</dbReference>
<gene>
    <name evidence="1" type="ORF">PP2015_3504</name>
</gene>
<dbReference type="PATRIC" id="fig|161398.10.peg.3570"/>
<keyword evidence="2" id="KW-1185">Reference proteome</keyword>
<dbReference type="PANTHER" id="PTHR46375:SF3">
    <property type="entry name" value="KELCH REPEAT AND BTB DOMAIN-CONTAINING PROTEIN 13"/>
    <property type="match status" value="1"/>
</dbReference>
<dbReference type="SMART" id="SM00612">
    <property type="entry name" value="Kelch"/>
    <property type="match status" value="5"/>
</dbReference>
<dbReference type="Proteomes" id="UP000061457">
    <property type="component" value="Chromosome II"/>
</dbReference>
<dbReference type="InterPro" id="IPR015915">
    <property type="entry name" value="Kelch-typ_b-propeller"/>
</dbReference>
<dbReference type="Pfam" id="PF01344">
    <property type="entry name" value="Kelch_1"/>
    <property type="match status" value="1"/>
</dbReference>
<organism evidence="1 2">
    <name type="scientific">Pseudoalteromonas phenolica</name>
    <dbReference type="NCBI Taxonomy" id="161398"/>
    <lineage>
        <taxon>Bacteria</taxon>
        <taxon>Pseudomonadati</taxon>
        <taxon>Pseudomonadota</taxon>
        <taxon>Gammaproteobacteria</taxon>
        <taxon>Alteromonadales</taxon>
        <taxon>Pseudoalteromonadaceae</taxon>
        <taxon>Pseudoalteromonas</taxon>
    </lineage>
</organism>
<dbReference type="EMBL" id="CP013188">
    <property type="protein sequence ID" value="ALO43978.1"/>
    <property type="molecule type" value="Genomic_DNA"/>
</dbReference>
<dbReference type="InterPro" id="IPR006652">
    <property type="entry name" value="Kelch_1"/>
</dbReference>
<dbReference type="InterPro" id="IPR052392">
    <property type="entry name" value="Kelch-BTB_domain-containing"/>
</dbReference>
<dbReference type="PANTHER" id="PTHR46375">
    <property type="entry name" value="KELCH REPEAT AND BTB DOMAIN-CONTAINING PROTEIN 13-RELATED"/>
    <property type="match status" value="1"/>
</dbReference>
<dbReference type="KEGG" id="pphe:PP2015_3504"/>
<protein>
    <submittedName>
        <fullName evidence="1">Kelch repeat-containing protein</fullName>
    </submittedName>
</protein>
<dbReference type="RefSeq" id="WP_227009270.1">
    <property type="nucleotide sequence ID" value="NZ_CP013188.1"/>
</dbReference>
<sequence>MYDLFGCWTQINTLTVMFVIIMYEQIRDEGVLVRLLNKLVLLTCMLVGAKSLAADSPTPSQWKPAPDLPITFQEVYPAVFMDRVFIGGGFTTTDSDSFYGLGPTRKVFILNPAEQFWEKAPDLPESRHHLGMTSNIHYVYAIGGFTGPKEDAWQPQRAVYRLDSRKSRWMSASSLPIPMAESVYANVGKNIHVIGGKTRKRGETQNIDTNAHYVLVNNAYWRKAKPAPTARASAAGAVIGNDIYVIGGRTGGENRQNLNTVEVYDTQTETWQTRAPLPIAAAGLAAAVIDGKIIVSGGEAFSNTGNWQDGKVFNSVFLYDPNIDEWQELEPLPTPRHGHGKVSLNGEVYVLGGAAKIGPQETLSSTLIYHPTQD</sequence>
<reference evidence="1 2" key="1">
    <citation type="submission" date="2015-11" db="EMBL/GenBank/DDBJ databases">
        <authorList>
            <person name="Zhang Y."/>
            <person name="Guo Z."/>
        </authorList>
    </citation>
    <scope>NUCLEOTIDE SEQUENCE [LARGE SCALE GENOMIC DNA]</scope>
    <source>
        <strain evidence="1 2">KCTC 12086</strain>
    </source>
</reference>
<proteinExistence type="predicted"/>
<dbReference type="Gene3D" id="2.120.10.80">
    <property type="entry name" value="Kelch-type beta propeller"/>
    <property type="match status" value="2"/>
</dbReference>
<evidence type="ECO:0000313" key="1">
    <source>
        <dbReference type="EMBL" id="ALO43978.1"/>
    </source>
</evidence>
<dbReference type="Pfam" id="PF24681">
    <property type="entry name" value="Kelch_KLHDC2_KLHL20_DRC7"/>
    <property type="match status" value="1"/>
</dbReference>
<accession>A0A0S2K682</accession>
<dbReference type="STRING" id="161398.PP2015_3504"/>
<evidence type="ECO:0000313" key="2">
    <source>
        <dbReference type="Proteomes" id="UP000061457"/>
    </source>
</evidence>